<evidence type="ECO:0000313" key="2">
    <source>
        <dbReference type="EMBL" id="OBX36561.1"/>
    </source>
</evidence>
<proteinExistence type="predicted"/>
<sequence>METTVDEFRTHRRLHPAIGRKDPECRNEGPHRHHDGSEQVNSLWHLVASEQQHAEEGRLEEEGRDHLVAEQGSKEVRGSKGEVAPVGAELEGHDDARHHTHREDHRKDLGQNMARRSQAGLPVR</sequence>
<feature type="compositionally biased region" description="Basic and acidic residues" evidence="1">
    <location>
        <begin position="90"/>
        <end position="109"/>
    </location>
</feature>
<gene>
    <name evidence="2" type="ORF">A8U91_00904</name>
</gene>
<evidence type="ECO:0000256" key="1">
    <source>
        <dbReference type="SAM" id="MobiDB-lite"/>
    </source>
</evidence>
<protein>
    <submittedName>
        <fullName evidence="2">Uncharacterized protein</fullName>
    </submittedName>
</protein>
<reference evidence="2 3" key="1">
    <citation type="submission" date="2016-06" db="EMBL/GenBank/DDBJ databases">
        <title>Genome sequence of halotolerant plant growth promoting strain of Halomonas elongata HEK1 isolated from salterns of Rann of Kutch, Gujarat, India.</title>
        <authorList>
            <person name="Gaba S."/>
            <person name="Singh R.N."/>
            <person name="Abrol S."/>
            <person name="Kaushik R."/>
            <person name="Saxena A.K."/>
        </authorList>
    </citation>
    <scope>NUCLEOTIDE SEQUENCE [LARGE SCALE GENOMIC DNA]</scope>
    <source>
        <strain evidence="2 3">HEK1</strain>
    </source>
</reference>
<feature type="region of interest" description="Disordered" evidence="1">
    <location>
        <begin position="1"/>
        <end position="39"/>
    </location>
</feature>
<dbReference type="EMBL" id="MAJD01000001">
    <property type="protein sequence ID" value="OBX36561.1"/>
    <property type="molecule type" value="Genomic_DNA"/>
</dbReference>
<feature type="compositionally biased region" description="Basic and acidic residues" evidence="1">
    <location>
        <begin position="19"/>
        <end position="30"/>
    </location>
</feature>
<accession>A0A1B8P2S5</accession>
<feature type="compositionally biased region" description="Basic and acidic residues" evidence="1">
    <location>
        <begin position="52"/>
        <end position="80"/>
    </location>
</feature>
<evidence type="ECO:0000313" key="3">
    <source>
        <dbReference type="Proteomes" id="UP000092504"/>
    </source>
</evidence>
<feature type="region of interest" description="Disordered" evidence="1">
    <location>
        <begin position="51"/>
        <end position="124"/>
    </location>
</feature>
<dbReference type="AlphaFoldDB" id="A0A1B8P2S5"/>
<organism evidence="2 3">
    <name type="scientific">Halomonas elongata</name>
    <dbReference type="NCBI Taxonomy" id="2746"/>
    <lineage>
        <taxon>Bacteria</taxon>
        <taxon>Pseudomonadati</taxon>
        <taxon>Pseudomonadota</taxon>
        <taxon>Gammaproteobacteria</taxon>
        <taxon>Oceanospirillales</taxon>
        <taxon>Halomonadaceae</taxon>
        <taxon>Halomonas</taxon>
    </lineage>
</organism>
<dbReference type="Proteomes" id="UP000092504">
    <property type="component" value="Unassembled WGS sequence"/>
</dbReference>
<name>A0A1B8P2S5_HALEL</name>
<comment type="caution">
    <text evidence="2">The sequence shown here is derived from an EMBL/GenBank/DDBJ whole genome shotgun (WGS) entry which is preliminary data.</text>
</comment>